<dbReference type="PANTHER" id="PTHR12406">
    <property type="entry name" value="CALCIUM-INDEPENDENT PHOSPHOLIPASE A2 IPLA2 -RELATED"/>
    <property type="match status" value="1"/>
</dbReference>
<keyword evidence="1 2" id="KW-0443">Lipid metabolism</keyword>
<evidence type="ECO:0000256" key="1">
    <source>
        <dbReference type="ARBA" id="ARBA00023098"/>
    </source>
</evidence>
<evidence type="ECO:0000313" key="5">
    <source>
        <dbReference type="Proteomes" id="UP000789390"/>
    </source>
</evidence>
<feature type="active site" description="Proton acceptor" evidence="2">
    <location>
        <position position="159"/>
    </location>
</feature>
<feature type="short sequence motif" description="DGA/G" evidence="2">
    <location>
        <begin position="159"/>
        <end position="161"/>
    </location>
</feature>
<dbReference type="SUPFAM" id="SSF52151">
    <property type="entry name" value="FabD/lysophospholipase-like"/>
    <property type="match status" value="1"/>
</dbReference>
<feature type="active site" description="Nucleophile" evidence="2">
    <location>
        <position position="39"/>
    </location>
</feature>
<evidence type="ECO:0000313" key="4">
    <source>
        <dbReference type="EMBL" id="CAH0105739.1"/>
    </source>
</evidence>
<dbReference type="GO" id="GO:0004806">
    <property type="term" value="F:triacylglycerol lipase activity"/>
    <property type="evidence" value="ECO:0007669"/>
    <property type="project" value="TreeGrafter"/>
</dbReference>
<evidence type="ECO:0000256" key="2">
    <source>
        <dbReference type="PROSITE-ProRule" id="PRU01161"/>
    </source>
</evidence>
<dbReference type="GO" id="GO:0055088">
    <property type="term" value="P:lipid homeostasis"/>
    <property type="evidence" value="ECO:0007669"/>
    <property type="project" value="TreeGrafter"/>
</dbReference>
<dbReference type="GO" id="GO:0005811">
    <property type="term" value="C:lipid droplet"/>
    <property type="evidence" value="ECO:0007669"/>
    <property type="project" value="TreeGrafter"/>
</dbReference>
<organism evidence="4 5">
    <name type="scientific">Daphnia galeata</name>
    <dbReference type="NCBI Taxonomy" id="27404"/>
    <lineage>
        <taxon>Eukaryota</taxon>
        <taxon>Metazoa</taxon>
        <taxon>Ecdysozoa</taxon>
        <taxon>Arthropoda</taxon>
        <taxon>Crustacea</taxon>
        <taxon>Branchiopoda</taxon>
        <taxon>Diplostraca</taxon>
        <taxon>Cladocera</taxon>
        <taxon>Anomopoda</taxon>
        <taxon>Daphniidae</taxon>
        <taxon>Daphnia</taxon>
    </lineage>
</organism>
<keyword evidence="2" id="KW-0442">Lipid degradation</keyword>
<dbReference type="PANTHER" id="PTHR12406:SF41">
    <property type="entry name" value="BRUMMER, ISOFORM B-RELATED"/>
    <property type="match status" value="1"/>
</dbReference>
<comment type="caution">
    <text evidence="2">Lacks conserved residue(s) required for the propagation of feature annotation.</text>
</comment>
<proteinExistence type="predicted"/>
<gene>
    <name evidence="4" type="ORF">DGAL_LOCUS8804</name>
</gene>
<dbReference type="InterPro" id="IPR002641">
    <property type="entry name" value="PNPLA_dom"/>
</dbReference>
<dbReference type="GO" id="GO:0005737">
    <property type="term" value="C:cytoplasm"/>
    <property type="evidence" value="ECO:0007669"/>
    <property type="project" value="TreeGrafter"/>
</dbReference>
<feature type="short sequence motif" description="GXSXG" evidence="2">
    <location>
        <begin position="37"/>
        <end position="41"/>
    </location>
</feature>
<keyword evidence="5" id="KW-1185">Reference proteome</keyword>
<feature type="domain" description="PNPLA" evidence="3">
    <location>
        <begin position="3"/>
        <end position="172"/>
    </location>
</feature>
<dbReference type="Pfam" id="PF01734">
    <property type="entry name" value="Patatin"/>
    <property type="match status" value="1"/>
</dbReference>
<dbReference type="GO" id="GO:0016020">
    <property type="term" value="C:membrane"/>
    <property type="evidence" value="ECO:0007669"/>
    <property type="project" value="TreeGrafter"/>
</dbReference>
<dbReference type="InterPro" id="IPR033562">
    <property type="entry name" value="PLPL"/>
</dbReference>
<dbReference type="GO" id="GO:0019433">
    <property type="term" value="P:triglyceride catabolic process"/>
    <property type="evidence" value="ECO:0007669"/>
    <property type="project" value="TreeGrafter"/>
</dbReference>
<dbReference type="Gene3D" id="3.40.1090.10">
    <property type="entry name" value="Cytosolic phospholipase A2 catalytic domain"/>
    <property type="match status" value="2"/>
</dbReference>
<name>A0A8J2WFW3_9CRUS</name>
<sequence>MNISFNGCGFMVMYHLGVVECLRKHGPADLHLKNVSGASSGVIPAVCLLCNVPIAQITDYLLNIAILARSRPFGSFRPFAPYMNDLLRQGLEKFLPSDAHEKVNGKIHISVTRVTDGANVILKNFDSRDELIQALTCSCYLPFFFGLIPPKFRDVYYMDGGLSNNLVVLDEHTITVSYFSGESHICPQDNNISTSIYIGFLLQKIANLKVELSWTNAQRLALCMFPPDPETILNACQQGFDDARLFLQQNNLIVCNQCVSPVNSVANIDLTDINCLKCEALKKTLLIGGLPEVVTLTLESAVTQANQGLLNRILQHPKMRLLAILSVPYVIPIDVAYGILIRFAANASAISTAGKEFADLISAFMNKRTS</sequence>
<protein>
    <recommendedName>
        <fullName evidence="3">PNPLA domain-containing protein</fullName>
    </recommendedName>
</protein>
<dbReference type="OrthoDB" id="268593at2759"/>
<accession>A0A8J2WFW3</accession>
<dbReference type="InterPro" id="IPR016035">
    <property type="entry name" value="Acyl_Trfase/lysoPLipase"/>
</dbReference>
<dbReference type="Proteomes" id="UP000789390">
    <property type="component" value="Unassembled WGS sequence"/>
</dbReference>
<dbReference type="AlphaFoldDB" id="A0A8J2WFW3"/>
<dbReference type="EMBL" id="CAKKLH010000200">
    <property type="protein sequence ID" value="CAH0105739.1"/>
    <property type="molecule type" value="Genomic_DNA"/>
</dbReference>
<dbReference type="PROSITE" id="PS51635">
    <property type="entry name" value="PNPLA"/>
    <property type="match status" value="1"/>
</dbReference>
<evidence type="ECO:0000259" key="3">
    <source>
        <dbReference type="PROSITE" id="PS51635"/>
    </source>
</evidence>
<reference evidence="4" key="1">
    <citation type="submission" date="2021-11" db="EMBL/GenBank/DDBJ databases">
        <authorList>
            <person name="Schell T."/>
        </authorList>
    </citation>
    <scope>NUCLEOTIDE SEQUENCE</scope>
    <source>
        <strain evidence="4">M5</strain>
    </source>
</reference>
<keyword evidence="2" id="KW-0378">Hydrolase</keyword>
<comment type="caution">
    <text evidence="4">The sequence shown here is derived from an EMBL/GenBank/DDBJ whole genome shotgun (WGS) entry which is preliminary data.</text>
</comment>